<dbReference type="Proteomes" id="UP001164705">
    <property type="component" value="Chromosome"/>
</dbReference>
<accession>A0A9E8SCI0</accession>
<gene>
    <name evidence="1" type="ORF">N7U66_12655</name>
</gene>
<proteinExistence type="predicted"/>
<dbReference type="KEGG" id="lnu:N7U66_12655"/>
<keyword evidence="2" id="KW-1185">Reference proteome</keyword>
<evidence type="ECO:0000313" key="2">
    <source>
        <dbReference type="Proteomes" id="UP001164705"/>
    </source>
</evidence>
<name>A0A9E8SCI0_9FLAO</name>
<reference evidence="1" key="1">
    <citation type="submission" date="2022-11" db="EMBL/GenBank/DDBJ databases">
        <title>Lacinutrix neustonica HL-RS19T sp. nov., isolated from the surface microlayer sample of brackish Lake Shihwa.</title>
        <authorList>
            <person name="Choi J.Y."/>
            <person name="Hwang C.Y."/>
        </authorList>
    </citation>
    <scope>NUCLEOTIDE SEQUENCE</scope>
    <source>
        <strain evidence="1">HL-RS19</strain>
    </source>
</reference>
<organism evidence="1 2">
    <name type="scientific">Lacinutrix neustonica</name>
    <dbReference type="NCBI Taxonomy" id="2980107"/>
    <lineage>
        <taxon>Bacteria</taxon>
        <taxon>Pseudomonadati</taxon>
        <taxon>Bacteroidota</taxon>
        <taxon>Flavobacteriia</taxon>
        <taxon>Flavobacteriales</taxon>
        <taxon>Flavobacteriaceae</taxon>
        <taxon>Lacinutrix</taxon>
    </lineage>
</organism>
<dbReference type="AlphaFoldDB" id="A0A9E8SCI0"/>
<dbReference type="RefSeq" id="WP_267675574.1">
    <property type="nucleotide sequence ID" value="NZ_CP113088.1"/>
</dbReference>
<sequence length="63" mass="7127">MKTQNNKQLSVRKHSIVELNNLQLVQVNGGTVSITTYFSPPYIDEAIRQSSLPCQDNIFQDGF</sequence>
<evidence type="ECO:0000313" key="1">
    <source>
        <dbReference type="EMBL" id="WAC01026.1"/>
    </source>
</evidence>
<dbReference type="EMBL" id="CP113088">
    <property type="protein sequence ID" value="WAC01026.1"/>
    <property type="molecule type" value="Genomic_DNA"/>
</dbReference>
<protein>
    <submittedName>
        <fullName evidence="1">Uncharacterized protein</fullName>
    </submittedName>
</protein>